<evidence type="ECO:0008006" key="5">
    <source>
        <dbReference type="Google" id="ProtNLM"/>
    </source>
</evidence>
<dbReference type="AlphaFoldDB" id="A0A2C5Y0F8"/>
<reference evidence="3 4" key="1">
    <citation type="submission" date="2017-06" db="EMBL/GenBank/DDBJ databases">
        <title>Ant-infecting Ophiocordyceps genomes reveal a high diversity of potential behavioral manipulation genes and a possible major role for enterotoxins.</title>
        <authorList>
            <person name="De Bekker C."/>
            <person name="Evans H.C."/>
            <person name="Brachmann A."/>
            <person name="Hughes D.P."/>
        </authorList>
    </citation>
    <scope>NUCLEOTIDE SEQUENCE [LARGE SCALE GENOMIC DNA]</scope>
    <source>
        <strain evidence="3 4">Map64</strain>
    </source>
</reference>
<feature type="signal peptide" evidence="2">
    <location>
        <begin position="1"/>
        <end position="16"/>
    </location>
</feature>
<name>A0A2C5Y0F8_9HYPO</name>
<comment type="caution">
    <text evidence="3">The sequence shown here is derived from an EMBL/GenBank/DDBJ whole genome shotgun (WGS) entry which is preliminary data.</text>
</comment>
<proteinExistence type="predicted"/>
<dbReference type="STRING" id="1399860.A0A2C5Y0F8"/>
<sequence length="232" mass="22443">MLRLAALGFLVAPALARTNLAGCVSTDSVATPTNGGTPYATVMWYVPDTGEVCELLDCGGGRAPPKTTVPGCPQYKGSATYSPSFMSVGGAQMTSKTELPPIAASASSASSSAAAAISAEASASSSMASVVASVSSEIVSAMANMTSAIGALSTAAARNATTSAPLTSSTSTEEDDESTSVATATSTRLSSASVTRASSSSSATPSQGAASGINAGLGGVLLVAGAVAAHLF</sequence>
<dbReference type="Proteomes" id="UP000226192">
    <property type="component" value="Unassembled WGS sequence"/>
</dbReference>
<feature type="region of interest" description="Disordered" evidence="1">
    <location>
        <begin position="163"/>
        <end position="187"/>
    </location>
</feature>
<gene>
    <name evidence="3" type="ORF">CDD81_1799</name>
</gene>
<evidence type="ECO:0000256" key="1">
    <source>
        <dbReference type="SAM" id="MobiDB-lite"/>
    </source>
</evidence>
<evidence type="ECO:0000313" key="3">
    <source>
        <dbReference type="EMBL" id="PHH60361.1"/>
    </source>
</evidence>
<dbReference type="OrthoDB" id="3942074at2759"/>
<accession>A0A2C5Y0F8</accession>
<feature type="chain" id="PRO_5012812750" description="Siderophore biosynthesis enzyme" evidence="2">
    <location>
        <begin position="17"/>
        <end position="232"/>
    </location>
</feature>
<protein>
    <recommendedName>
        <fullName evidence="5">Siderophore biosynthesis enzyme</fullName>
    </recommendedName>
</protein>
<keyword evidence="4" id="KW-1185">Reference proteome</keyword>
<evidence type="ECO:0000256" key="2">
    <source>
        <dbReference type="SAM" id="SignalP"/>
    </source>
</evidence>
<evidence type="ECO:0000313" key="4">
    <source>
        <dbReference type="Proteomes" id="UP000226192"/>
    </source>
</evidence>
<organism evidence="3 4">
    <name type="scientific">Ophiocordyceps australis</name>
    <dbReference type="NCBI Taxonomy" id="1399860"/>
    <lineage>
        <taxon>Eukaryota</taxon>
        <taxon>Fungi</taxon>
        <taxon>Dikarya</taxon>
        <taxon>Ascomycota</taxon>
        <taxon>Pezizomycotina</taxon>
        <taxon>Sordariomycetes</taxon>
        <taxon>Hypocreomycetidae</taxon>
        <taxon>Hypocreales</taxon>
        <taxon>Ophiocordycipitaceae</taxon>
        <taxon>Ophiocordyceps</taxon>
    </lineage>
</organism>
<keyword evidence="2" id="KW-0732">Signal</keyword>
<dbReference type="EMBL" id="NJET01000150">
    <property type="protein sequence ID" value="PHH60361.1"/>
    <property type="molecule type" value="Genomic_DNA"/>
</dbReference>